<feature type="signal peptide" evidence="1">
    <location>
        <begin position="1"/>
        <end position="21"/>
    </location>
</feature>
<evidence type="ECO:0000256" key="1">
    <source>
        <dbReference type="SAM" id="SignalP"/>
    </source>
</evidence>
<organism evidence="2 3">
    <name type="scientific">Cochliobolus heterostrophus (strain C5 / ATCC 48332 / race O)</name>
    <name type="common">Southern corn leaf blight fungus</name>
    <name type="synonym">Bipolaris maydis</name>
    <dbReference type="NCBI Taxonomy" id="701091"/>
    <lineage>
        <taxon>Eukaryota</taxon>
        <taxon>Fungi</taxon>
        <taxon>Dikarya</taxon>
        <taxon>Ascomycota</taxon>
        <taxon>Pezizomycotina</taxon>
        <taxon>Dothideomycetes</taxon>
        <taxon>Pleosporomycetidae</taxon>
        <taxon>Pleosporales</taxon>
        <taxon>Pleosporineae</taxon>
        <taxon>Pleosporaceae</taxon>
        <taxon>Bipolaris</taxon>
    </lineage>
</organism>
<dbReference type="OrthoDB" id="10380163at2759"/>
<dbReference type="EMBL" id="KB445591">
    <property type="protein sequence ID" value="EMD85251.1"/>
    <property type="molecule type" value="Genomic_DNA"/>
</dbReference>
<sequence length="178" mass="20153">MARFFLLQPLLFLCWVTCIFAIPRELVARQGGCISTPRSTSLVRNGAIVVDLRPSSFGSLNHGMYFSPNSDFDPFQVVAYQRHDQAGWDLHMGIRRNHAITIGRTQFMRFYWSLNGPHGTTNLSHGPLSPCSLTILAPRWMLSDTKAQYNALWDQGGRMTVPGTNSPVGWYFFAKKRN</sequence>
<reference evidence="3" key="2">
    <citation type="journal article" date="2013" name="PLoS Genet.">
        <title>Comparative genome structure, secondary metabolite, and effector coding capacity across Cochliobolus pathogens.</title>
        <authorList>
            <person name="Condon B.J."/>
            <person name="Leng Y."/>
            <person name="Wu D."/>
            <person name="Bushley K.E."/>
            <person name="Ohm R.A."/>
            <person name="Otillar R."/>
            <person name="Martin J."/>
            <person name="Schackwitz W."/>
            <person name="Grimwood J."/>
            <person name="MohdZainudin N."/>
            <person name="Xue C."/>
            <person name="Wang R."/>
            <person name="Manning V.A."/>
            <person name="Dhillon B."/>
            <person name="Tu Z.J."/>
            <person name="Steffenson B.J."/>
            <person name="Salamov A."/>
            <person name="Sun H."/>
            <person name="Lowry S."/>
            <person name="LaButti K."/>
            <person name="Han J."/>
            <person name="Copeland A."/>
            <person name="Lindquist E."/>
            <person name="Barry K."/>
            <person name="Schmutz J."/>
            <person name="Baker S.E."/>
            <person name="Ciuffetti L.M."/>
            <person name="Grigoriev I.V."/>
            <person name="Zhong S."/>
            <person name="Turgeon B.G."/>
        </authorList>
    </citation>
    <scope>NUCLEOTIDE SEQUENCE [LARGE SCALE GENOMIC DNA]</scope>
    <source>
        <strain evidence="3">C5 / ATCC 48332 / race O</strain>
    </source>
</reference>
<keyword evidence="1" id="KW-0732">Signal</keyword>
<keyword evidence="3" id="KW-1185">Reference proteome</keyword>
<protein>
    <submittedName>
        <fullName evidence="2">Uncharacterized protein</fullName>
    </submittedName>
</protein>
<evidence type="ECO:0000313" key="2">
    <source>
        <dbReference type="EMBL" id="EMD85251.1"/>
    </source>
</evidence>
<feature type="chain" id="PRO_5004027069" evidence="1">
    <location>
        <begin position="22"/>
        <end position="178"/>
    </location>
</feature>
<reference evidence="2 3" key="1">
    <citation type="journal article" date="2012" name="PLoS Pathog.">
        <title>Diverse lifestyles and strategies of plant pathogenesis encoded in the genomes of eighteen Dothideomycetes fungi.</title>
        <authorList>
            <person name="Ohm R.A."/>
            <person name="Feau N."/>
            <person name="Henrissat B."/>
            <person name="Schoch C.L."/>
            <person name="Horwitz B.A."/>
            <person name="Barry K.W."/>
            <person name="Condon B.J."/>
            <person name="Copeland A.C."/>
            <person name="Dhillon B."/>
            <person name="Glaser F."/>
            <person name="Hesse C.N."/>
            <person name="Kosti I."/>
            <person name="LaButti K."/>
            <person name="Lindquist E.A."/>
            <person name="Lucas S."/>
            <person name="Salamov A.A."/>
            <person name="Bradshaw R.E."/>
            <person name="Ciuffetti L."/>
            <person name="Hamelin R.C."/>
            <person name="Kema G.H.J."/>
            <person name="Lawrence C."/>
            <person name="Scott J.A."/>
            <person name="Spatafora J.W."/>
            <person name="Turgeon B.G."/>
            <person name="de Wit P.J.G.M."/>
            <person name="Zhong S."/>
            <person name="Goodwin S.B."/>
            <person name="Grigoriev I.V."/>
        </authorList>
    </citation>
    <scope>NUCLEOTIDE SEQUENCE [LARGE SCALE GENOMIC DNA]</scope>
    <source>
        <strain evidence="3">C5 / ATCC 48332 / race O</strain>
    </source>
</reference>
<dbReference type="HOGENOM" id="CLU_1510460_0_0_1"/>
<evidence type="ECO:0000313" key="3">
    <source>
        <dbReference type="Proteomes" id="UP000016936"/>
    </source>
</evidence>
<dbReference type="Proteomes" id="UP000016936">
    <property type="component" value="Unassembled WGS sequence"/>
</dbReference>
<name>M2TU06_COCH5</name>
<proteinExistence type="predicted"/>
<dbReference type="AlphaFoldDB" id="M2TU06"/>
<gene>
    <name evidence="2" type="ORF">COCHEDRAFT_1035640</name>
</gene>
<accession>M2TU06</accession>